<proteinExistence type="inferred from homology"/>
<reference evidence="6" key="1">
    <citation type="submission" date="2020-11" db="EMBL/GenBank/DDBJ databases">
        <authorList>
            <person name="Tran Van P."/>
        </authorList>
    </citation>
    <scope>NUCLEOTIDE SEQUENCE</scope>
</reference>
<dbReference type="PRINTS" id="PR00320">
    <property type="entry name" value="GPROTEINBRPT"/>
</dbReference>
<dbReference type="GO" id="GO:0032040">
    <property type="term" value="C:small-subunit processome"/>
    <property type="evidence" value="ECO:0007669"/>
    <property type="project" value="TreeGrafter"/>
</dbReference>
<dbReference type="GO" id="GO:0034388">
    <property type="term" value="C:Pwp2p-containing subcomplex of 90S preribosome"/>
    <property type="evidence" value="ECO:0007669"/>
    <property type="project" value="TreeGrafter"/>
</dbReference>
<dbReference type="Pfam" id="PF04003">
    <property type="entry name" value="Utp12"/>
    <property type="match status" value="1"/>
</dbReference>
<feature type="repeat" description="WD" evidence="4">
    <location>
        <begin position="147"/>
        <end position="188"/>
    </location>
</feature>
<dbReference type="InterPro" id="IPR020472">
    <property type="entry name" value="WD40_PAC1"/>
</dbReference>
<gene>
    <name evidence="6" type="ORF">OSB1V03_LOCUS5864</name>
</gene>
<dbReference type="PANTHER" id="PTHR19853:SF0">
    <property type="entry name" value="WD REPEAT-CONTAINING PROTEIN 3"/>
    <property type="match status" value="1"/>
</dbReference>
<dbReference type="EMBL" id="CAJPIZ010003059">
    <property type="protein sequence ID" value="CAG2105860.1"/>
    <property type="molecule type" value="Genomic_DNA"/>
</dbReference>
<evidence type="ECO:0000256" key="3">
    <source>
        <dbReference type="ARBA" id="ARBA00038229"/>
    </source>
</evidence>
<dbReference type="PANTHER" id="PTHR19853">
    <property type="entry name" value="WD REPEAT CONTAINING PROTEIN 3 WDR3"/>
    <property type="match status" value="1"/>
</dbReference>
<protein>
    <recommendedName>
        <fullName evidence="5">Small-subunit processome Utp12 domain-containing protein</fullName>
    </recommendedName>
</protein>
<evidence type="ECO:0000256" key="1">
    <source>
        <dbReference type="ARBA" id="ARBA00022574"/>
    </source>
</evidence>
<dbReference type="InterPro" id="IPR051570">
    <property type="entry name" value="TBC1_cilium_biogenesis"/>
</dbReference>
<keyword evidence="2" id="KW-0677">Repeat</keyword>
<evidence type="ECO:0000256" key="4">
    <source>
        <dbReference type="PROSITE-ProRule" id="PRU00221"/>
    </source>
</evidence>
<dbReference type="FunFam" id="2.130.10.10:FF:000157">
    <property type="entry name" value="WD repeat domain 3"/>
    <property type="match status" value="1"/>
</dbReference>
<name>A0A7R9KM89_9ACAR</name>
<feature type="repeat" description="WD" evidence="4">
    <location>
        <begin position="231"/>
        <end position="263"/>
    </location>
</feature>
<evidence type="ECO:0000313" key="6">
    <source>
        <dbReference type="EMBL" id="CAD7625430.1"/>
    </source>
</evidence>
<dbReference type="GO" id="GO:0030515">
    <property type="term" value="F:snoRNA binding"/>
    <property type="evidence" value="ECO:0007669"/>
    <property type="project" value="TreeGrafter"/>
</dbReference>
<dbReference type="SMART" id="SM00320">
    <property type="entry name" value="WD40"/>
    <property type="match status" value="6"/>
</dbReference>
<accession>A0A7R9KM89</accession>
<keyword evidence="7" id="KW-1185">Reference proteome</keyword>
<dbReference type="Proteomes" id="UP000759131">
    <property type="component" value="Unassembled WGS sequence"/>
</dbReference>
<dbReference type="InterPro" id="IPR001680">
    <property type="entry name" value="WD40_rpt"/>
</dbReference>
<dbReference type="InterPro" id="IPR015943">
    <property type="entry name" value="WD40/YVTN_repeat-like_dom_sf"/>
</dbReference>
<feature type="non-terminal residue" evidence="6">
    <location>
        <position position="438"/>
    </location>
</feature>
<organism evidence="6">
    <name type="scientific">Medioppia subpectinata</name>
    <dbReference type="NCBI Taxonomy" id="1979941"/>
    <lineage>
        <taxon>Eukaryota</taxon>
        <taxon>Metazoa</taxon>
        <taxon>Ecdysozoa</taxon>
        <taxon>Arthropoda</taxon>
        <taxon>Chelicerata</taxon>
        <taxon>Arachnida</taxon>
        <taxon>Acari</taxon>
        <taxon>Acariformes</taxon>
        <taxon>Sarcoptiformes</taxon>
        <taxon>Oribatida</taxon>
        <taxon>Brachypylina</taxon>
        <taxon>Oppioidea</taxon>
        <taxon>Oppiidae</taxon>
        <taxon>Medioppia</taxon>
    </lineage>
</organism>
<dbReference type="InterPro" id="IPR007148">
    <property type="entry name" value="SSU_processome_Utp12"/>
</dbReference>
<feature type="domain" description="Small-subunit processome Utp12" evidence="5">
    <location>
        <begin position="350"/>
        <end position="437"/>
    </location>
</feature>
<dbReference type="AlphaFoldDB" id="A0A7R9KM89"/>
<dbReference type="SUPFAM" id="SSF50978">
    <property type="entry name" value="WD40 repeat-like"/>
    <property type="match status" value="1"/>
</dbReference>
<evidence type="ECO:0000313" key="7">
    <source>
        <dbReference type="Proteomes" id="UP000759131"/>
    </source>
</evidence>
<dbReference type="PROSITE" id="PS50294">
    <property type="entry name" value="WD_REPEATS_REGION"/>
    <property type="match status" value="3"/>
</dbReference>
<evidence type="ECO:0000256" key="2">
    <source>
        <dbReference type="ARBA" id="ARBA00022737"/>
    </source>
</evidence>
<keyword evidence="1 4" id="KW-0853">WD repeat</keyword>
<evidence type="ECO:0000259" key="5">
    <source>
        <dbReference type="Pfam" id="PF04003"/>
    </source>
</evidence>
<sequence>SGKCVTTITDGVEYGLCCAYAPGDRYVLVGTKSGRLQVFDINAAQLVYTVEASEDQLPIWSMCLAANSAGVVTGGEDKSVKFWSFELQLDTVANSRHLSVIHQRSLAMDDGVLCVRVSPNGKFVAASLLDSTVKLFFYDTLKFFLSLYGHKFPVLSMDISSDSALIATGSSDKNLKLWGMDFGDCHRSLFAHDDSLMAVQFVPKTHYLFTAGKDKALKQWDADGYEKIQTLGGHQAEVWAMAVSPDGKFAVTAAHDRTLRVWQKTTERNHNLLLFLYLSLALKLLSDKRWLLLAGAERLIEALDVYREEVAARREYDDRCRAAETRGDKQLPAPPPPNPRMMYYKTDCPHRYALEVLRRIKSNELEETLLTLPFNYVVQLLDVLADQLARRWDVELMCRCVCFILRVNFGQIVSTPLLLPTLDQLRQLMNGSVADLKV</sequence>
<dbReference type="CDD" id="cd00200">
    <property type="entry name" value="WD40"/>
    <property type="match status" value="1"/>
</dbReference>
<feature type="repeat" description="WD" evidence="4">
    <location>
        <begin position="189"/>
        <end position="230"/>
    </location>
</feature>
<dbReference type="EMBL" id="OC857634">
    <property type="protein sequence ID" value="CAD7625430.1"/>
    <property type="molecule type" value="Genomic_DNA"/>
</dbReference>
<comment type="similarity">
    <text evidence="3">Belongs to the WD repeat WDR3/UTP12 family.</text>
</comment>
<dbReference type="OrthoDB" id="407922at2759"/>
<dbReference type="Pfam" id="PF25172">
    <property type="entry name" value="Beta-prop_WDR3_2nd"/>
    <property type="match status" value="1"/>
</dbReference>
<dbReference type="GO" id="GO:0030490">
    <property type="term" value="P:maturation of SSU-rRNA"/>
    <property type="evidence" value="ECO:0007669"/>
    <property type="project" value="TreeGrafter"/>
</dbReference>
<dbReference type="InterPro" id="IPR036322">
    <property type="entry name" value="WD40_repeat_dom_sf"/>
</dbReference>
<dbReference type="Gene3D" id="2.130.10.10">
    <property type="entry name" value="YVTN repeat-like/Quinoprotein amine dehydrogenase"/>
    <property type="match status" value="2"/>
</dbReference>
<dbReference type="PROSITE" id="PS50082">
    <property type="entry name" value="WD_REPEATS_2"/>
    <property type="match status" value="3"/>
</dbReference>